<keyword evidence="11" id="KW-1185">Reference proteome</keyword>
<dbReference type="AlphaFoldDB" id="A0A9W8L2X7"/>
<protein>
    <recommendedName>
        <fullName evidence="2">thymidylate synthase</fullName>
        <ecNumber evidence="2">2.1.1.45</ecNumber>
    </recommendedName>
</protein>
<dbReference type="Pfam" id="PF13202">
    <property type="entry name" value="EF-hand_5"/>
    <property type="match status" value="1"/>
</dbReference>
<dbReference type="SUPFAM" id="SSF55831">
    <property type="entry name" value="Thymidylate synthase/dCMP hydroxymethylase"/>
    <property type="match status" value="1"/>
</dbReference>
<dbReference type="PANTHER" id="PTHR11548:SF2">
    <property type="entry name" value="THYMIDYLATE SYNTHASE"/>
    <property type="match status" value="1"/>
</dbReference>
<proteinExistence type="inferred from homology"/>
<keyword evidence="5" id="KW-0545">Nucleotide biosynthesis</keyword>
<evidence type="ECO:0000313" key="10">
    <source>
        <dbReference type="EMBL" id="KAJ2684428.1"/>
    </source>
</evidence>
<comment type="pathway">
    <text evidence="1">Pyrimidine metabolism; dTTP biosynthesis.</text>
</comment>
<evidence type="ECO:0000256" key="7">
    <source>
        <dbReference type="ARBA" id="ARBA00047344"/>
    </source>
</evidence>
<dbReference type="GO" id="GO:0006231">
    <property type="term" value="P:dTMP biosynthetic process"/>
    <property type="evidence" value="ECO:0007669"/>
    <property type="project" value="InterPro"/>
</dbReference>
<dbReference type="PROSITE" id="PS50222">
    <property type="entry name" value="EF_HAND_2"/>
    <property type="match status" value="1"/>
</dbReference>
<dbReference type="GO" id="GO:0005829">
    <property type="term" value="C:cytosol"/>
    <property type="evidence" value="ECO:0007669"/>
    <property type="project" value="TreeGrafter"/>
</dbReference>
<dbReference type="EC" id="2.1.1.45" evidence="2"/>
<evidence type="ECO:0000313" key="11">
    <source>
        <dbReference type="Proteomes" id="UP001151516"/>
    </source>
</evidence>
<evidence type="ECO:0000256" key="6">
    <source>
        <dbReference type="ARBA" id="ARBA00022837"/>
    </source>
</evidence>
<dbReference type="SUPFAM" id="SSF47473">
    <property type="entry name" value="EF-hand"/>
    <property type="match status" value="1"/>
</dbReference>
<dbReference type="InterPro" id="IPR018247">
    <property type="entry name" value="EF_Hand_1_Ca_BS"/>
</dbReference>
<dbReference type="GO" id="GO:0032259">
    <property type="term" value="P:methylation"/>
    <property type="evidence" value="ECO:0007669"/>
    <property type="project" value="UniProtKB-KW"/>
</dbReference>
<organism evidence="10 11">
    <name type="scientific">Coemansia spiralis</name>
    <dbReference type="NCBI Taxonomy" id="417178"/>
    <lineage>
        <taxon>Eukaryota</taxon>
        <taxon>Fungi</taxon>
        <taxon>Fungi incertae sedis</taxon>
        <taxon>Zoopagomycota</taxon>
        <taxon>Kickxellomycotina</taxon>
        <taxon>Kickxellomycetes</taxon>
        <taxon>Kickxellales</taxon>
        <taxon>Kickxellaceae</taxon>
        <taxon>Coemansia</taxon>
    </lineage>
</organism>
<dbReference type="InterPro" id="IPR036926">
    <property type="entry name" value="Thymidate_synth/dCMP_Mease_sf"/>
</dbReference>
<dbReference type="Pfam" id="PF00303">
    <property type="entry name" value="Thymidylat_synt"/>
    <property type="match status" value="1"/>
</dbReference>
<dbReference type="FunFam" id="3.30.572.10:FF:000002">
    <property type="entry name" value="Possible thymidylate synthase"/>
    <property type="match status" value="1"/>
</dbReference>
<evidence type="ECO:0000256" key="3">
    <source>
        <dbReference type="ARBA" id="ARBA00022603"/>
    </source>
</evidence>
<evidence type="ECO:0000256" key="2">
    <source>
        <dbReference type="ARBA" id="ARBA00011947"/>
    </source>
</evidence>
<accession>A0A9W8L2X7</accession>
<dbReference type="PROSITE" id="PS00018">
    <property type="entry name" value="EF_HAND_1"/>
    <property type="match status" value="1"/>
</dbReference>
<dbReference type="NCBIfam" id="NF002497">
    <property type="entry name" value="PRK01827.1-3"/>
    <property type="match status" value="1"/>
</dbReference>
<evidence type="ECO:0000256" key="1">
    <source>
        <dbReference type="ARBA" id="ARBA00004992"/>
    </source>
</evidence>
<dbReference type="InterPro" id="IPR020940">
    <property type="entry name" value="Thymidylate_synthase_AS"/>
</dbReference>
<dbReference type="Proteomes" id="UP001151516">
    <property type="component" value="Unassembled WGS sequence"/>
</dbReference>
<evidence type="ECO:0000256" key="8">
    <source>
        <dbReference type="PROSITE-ProRule" id="PRU10016"/>
    </source>
</evidence>
<dbReference type="GO" id="GO:0004799">
    <property type="term" value="F:thymidylate synthase activity"/>
    <property type="evidence" value="ECO:0007669"/>
    <property type="project" value="UniProtKB-EC"/>
</dbReference>
<sequence>GSVAEKSAAVFRAYDVDGDGRVSMEDMRRLLESCADVNRELTRAAVRSLEDDVIEDPSKLLSGQPVSAAFSAAIPADPAAEMGPAAAGVSVLRDMEEPSPGLVPVTMWHDVAEDDAWPAMDALSRDAVRMMLNDIFVDAAPADPDFLTQEEFRQYLKRNPSLFSYIEGNSEEQQYLDLVQSILDSGESRDDRTGTGTLAVFAPPQLRFDLADSVFPLLTTKRVFWRGVAEELLWFIRGETDAHVLRDRGIGIWDGNGSRAFLDSRNLSYREGDLGPVYGFQWRHFGAAYETADTDYSGQGVDQLHDVIRKIRENPTDRRIIMSAWNPADLNKMALPPCHMFAQFFVSRPGTEDATLSCQMYQRSCDMGLGVPFNIASYALLTRLIAQVTGLKPGHFIHCMGDTHIYANHTDALRTQVQRTPRPFPKLLIKRTPENIEDFTMDDFELVGYTPHGKIHMDMAV</sequence>
<evidence type="ECO:0000256" key="5">
    <source>
        <dbReference type="ARBA" id="ARBA00022727"/>
    </source>
</evidence>
<evidence type="ECO:0000259" key="9">
    <source>
        <dbReference type="PROSITE" id="PS50222"/>
    </source>
</evidence>
<dbReference type="CDD" id="cd00351">
    <property type="entry name" value="TS_Pyrimidine_HMase"/>
    <property type="match status" value="1"/>
</dbReference>
<dbReference type="Gene3D" id="3.30.572.10">
    <property type="entry name" value="Thymidylate synthase/dCMP hydroxymethylase domain"/>
    <property type="match status" value="1"/>
</dbReference>
<dbReference type="InterPro" id="IPR011992">
    <property type="entry name" value="EF-hand-dom_pair"/>
</dbReference>
<dbReference type="GO" id="GO:0005739">
    <property type="term" value="C:mitochondrion"/>
    <property type="evidence" value="ECO:0007669"/>
    <property type="project" value="TreeGrafter"/>
</dbReference>
<gene>
    <name evidence="10" type="primary">TMP1</name>
    <name evidence="10" type="ORF">IWW39_004919</name>
</gene>
<dbReference type="Gene3D" id="1.10.238.10">
    <property type="entry name" value="EF-hand"/>
    <property type="match status" value="1"/>
</dbReference>
<dbReference type="InterPro" id="IPR002048">
    <property type="entry name" value="EF_hand_dom"/>
</dbReference>
<feature type="domain" description="EF-hand" evidence="9">
    <location>
        <begin position="2"/>
        <end position="37"/>
    </location>
</feature>
<feature type="non-terminal residue" evidence="10">
    <location>
        <position position="461"/>
    </location>
</feature>
<keyword evidence="6" id="KW-0106">Calcium</keyword>
<dbReference type="EMBL" id="JANBTX010000211">
    <property type="protein sequence ID" value="KAJ2684428.1"/>
    <property type="molecule type" value="Genomic_DNA"/>
</dbReference>
<dbReference type="NCBIfam" id="TIGR03284">
    <property type="entry name" value="thym_sym"/>
    <property type="match status" value="1"/>
</dbReference>
<comment type="caution">
    <text evidence="10">The sequence shown here is derived from an EMBL/GenBank/DDBJ whole genome shotgun (WGS) entry which is preliminary data.</text>
</comment>
<keyword evidence="3 10" id="KW-0489">Methyltransferase</keyword>
<dbReference type="InterPro" id="IPR000398">
    <property type="entry name" value="Thymidylate_synthase"/>
</dbReference>
<feature type="active site" evidence="8">
    <location>
        <position position="338"/>
    </location>
</feature>
<evidence type="ECO:0000256" key="4">
    <source>
        <dbReference type="ARBA" id="ARBA00022679"/>
    </source>
</evidence>
<dbReference type="HAMAP" id="MF_00008">
    <property type="entry name" value="Thymidy_synth_bact"/>
    <property type="match status" value="1"/>
</dbReference>
<dbReference type="GO" id="GO:0005509">
    <property type="term" value="F:calcium ion binding"/>
    <property type="evidence" value="ECO:0007669"/>
    <property type="project" value="InterPro"/>
</dbReference>
<keyword evidence="4 10" id="KW-0808">Transferase</keyword>
<comment type="catalytic activity">
    <reaction evidence="7">
        <text>dUMP + (6R)-5,10-methylene-5,6,7,8-tetrahydrofolate = 7,8-dihydrofolate + dTMP</text>
        <dbReference type="Rhea" id="RHEA:12104"/>
        <dbReference type="ChEBI" id="CHEBI:15636"/>
        <dbReference type="ChEBI" id="CHEBI:57451"/>
        <dbReference type="ChEBI" id="CHEBI:63528"/>
        <dbReference type="ChEBI" id="CHEBI:246422"/>
        <dbReference type="EC" id="2.1.1.45"/>
    </reaction>
</comment>
<dbReference type="PANTHER" id="PTHR11548">
    <property type="entry name" value="THYMIDYLATE SYNTHASE 1"/>
    <property type="match status" value="1"/>
</dbReference>
<dbReference type="OrthoDB" id="766at2759"/>
<dbReference type="PRINTS" id="PR00108">
    <property type="entry name" value="THYMDSNTHASE"/>
</dbReference>
<dbReference type="PROSITE" id="PS00091">
    <property type="entry name" value="THYMIDYLATE_SYNTHASE"/>
    <property type="match status" value="1"/>
</dbReference>
<dbReference type="InterPro" id="IPR045097">
    <property type="entry name" value="Thymidate_synth/dCMP_Mease"/>
</dbReference>
<dbReference type="InterPro" id="IPR023451">
    <property type="entry name" value="Thymidate_synth/dCMP_Mease_dom"/>
</dbReference>
<reference evidence="10" key="1">
    <citation type="submission" date="2022-07" db="EMBL/GenBank/DDBJ databases">
        <title>Phylogenomic reconstructions and comparative analyses of Kickxellomycotina fungi.</title>
        <authorList>
            <person name="Reynolds N.K."/>
            <person name="Stajich J.E."/>
            <person name="Barry K."/>
            <person name="Grigoriev I.V."/>
            <person name="Crous P."/>
            <person name="Smith M.E."/>
        </authorList>
    </citation>
    <scope>NUCLEOTIDE SEQUENCE</scope>
    <source>
        <strain evidence="10">CBS 109367</strain>
    </source>
</reference>
<name>A0A9W8L2X7_9FUNG</name>